<feature type="transmembrane region" description="Helical" evidence="8">
    <location>
        <begin position="428"/>
        <end position="448"/>
    </location>
</feature>
<name>A0AAN7W2E6_9PEZI</name>
<dbReference type="InterPro" id="IPR020846">
    <property type="entry name" value="MFS_dom"/>
</dbReference>
<feature type="transmembrane region" description="Helical" evidence="8">
    <location>
        <begin position="367"/>
        <end position="387"/>
    </location>
</feature>
<gene>
    <name evidence="10" type="ORF">LTR97_008723</name>
</gene>
<evidence type="ECO:0000256" key="8">
    <source>
        <dbReference type="SAM" id="Phobius"/>
    </source>
</evidence>
<dbReference type="Gene3D" id="1.20.1250.20">
    <property type="entry name" value="MFS general substrate transporter like domains"/>
    <property type="match status" value="1"/>
</dbReference>
<evidence type="ECO:0000256" key="1">
    <source>
        <dbReference type="ARBA" id="ARBA00004141"/>
    </source>
</evidence>
<dbReference type="PANTHER" id="PTHR43791:SF97">
    <property type="entry name" value="ALLANTOATE TRANSPORTER, PUTATIVE (AFU_ORTHOLOGUE AFUA_1G14700)-RELATED"/>
    <property type="match status" value="1"/>
</dbReference>
<dbReference type="PANTHER" id="PTHR43791">
    <property type="entry name" value="PERMEASE-RELATED"/>
    <property type="match status" value="1"/>
</dbReference>
<dbReference type="InterPro" id="IPR011701">
    <property type="entry name" value="MFS"/>
</dbReference>
<dbReference type="SUPFAM" id="SSF103473">
    <property type="entry name" value="MFS general substrate transporter"/>
    <property type="match status" value="1"/>
</dbReference>
<dbReference type="FunFam" id="1.20.1250.20:FF:000064">
    <property type="entry name" value="MFS allantoate transporter"/>
    <property type="match status" value="1"/>
</dbReference>
<dbReference type="InterPro" id="IPR036259">
    <property type="entry name" value="MFS_trans_sf"/>
</dbReference>
<feature type="transmembrane region" description="Helical" evidence="8">
    <location>
        <begin position="197"/>
        <end position="217"/>
    </location>
</feature>
<protein>
    <recommendedName>
        <fullName evidence="9">Major facilitator superfamily (MFS) profile domain-containing protein</fullName>
    </recommendedName>
</protein>
<feature type="transmembrane region" description="Helical" evidence="8">
    <location>
        <begin position="335"/>
        <end position="355"/>
    </location>
</feature>
<evidence type="ECO:0000313" key="11">
    <source>
        <dbReference type="Proteomes" id="UP001310594"/>
    </source>
</evidence>
<comment type="subcellular location">
    <subcellularLocation>
        <location evidence="1">Membrane</location>
        <topology evidence="1">Multi-pass membrane protein</topology>
    </subcellularLocation>
</comment>
<evidence type="ECO:0000256" key="5">
    <source>
        <dbReference type="ARBA" id="ARBA00023136"/>
    </source>
</evidence>
<comment type="caution">
    <text evidence="10">The sequence shown here is derived from an EMBL/GenBank/DDBJ whole genome shotgun (WGS) entry which is preliminary data.</text>
</comment>
<keyword evidence="5 8" id="KW-0472">Membrane</keyword>
<evidence type="ECO:0000256" key="3">
    <source>
        <dbReference type="ARBA" id="ARBA00022692"/>
    </source>
</evidence>
<feature type="transmembrane region" description="Helical" evidence="8">
    <location>
        <begin position="229"/>
        <end position="249"/>
    </location>
</feature>
<evidence type="ECO:0000313" key="10">
    <source>
        <dbReference type="EMBL" id="KAK5695217.1"/>
    </source>
</evidence>
<dbReference type="Proteomes" id="UP001310594">
    <property type="component" value="Unassembled WGS sequence"/>
</dbReference>
<evidence type="ECO:0000259" key="9">
    <source>
        <dbReference type="PROSITE" id="PS50850"/>
    </source>
</evidence>
<feature type="region of interest" description="Disordered" evidence="7">
    <location>
        <begin position="1"/>
        <end position="21"/>
    </location>
</feature>
<comment type="similarity">
    <text evidence="6">Belongs to the major facilitator superfamily. Allantoate permease family.</text>
</comment>
<dbReference type="EMBL" id="JAVRQU010000014">
    <property type="protein sequence ID" value="KAK5695217.1"/>
    <property type="molecule type" value="Genomic_DNA"/>
</dbReference>
<evidence type="ECO:0000256" key="2">
    <source>
        <dbReference type="ARBA" id="ARBA00022448"/>
    </source>
</evidence>
<feature type="domain" description="Major facilitator superfamily (MFS) profile" evidence="9">
    <location>
        <begin position="69"/>
        <end position="486"/>
    </location>
</feature>
<feature type="transmembrane region" description="Helical" evidence="8">
    <location>
        <begin position="393"/>
        <end position="416"/>
    </location>
</feature>
<feature type="transmembrane region" description="Helical" evidence="8">
    <location>
        <begin position="296"/>
        <end position="315"/>
    </location>
</feature>
<keyword evidence="4 8" id="KW-1133">Transmembrane helix</keyword>
<feature type="compositionally biased region" description="Basic and acidic residues" evidence="7">
    <location>
        <begin position="1"/>
        <end position="11"/>
    </location>
</feature>
<sequence>MAETKQIDTKDVAVGQTSAQSDGGSFQIGEVHEVHNHADVALDFIEKHEGFTFTPEEDQAVLRKIDLHILPLMFFSYVFQFLDKSVMAQTTIYGLMEDVHLVGQQYSWCGSAFYLGYLAFQPFGGLLLNKVPLGTFVSCSAFAWAIVLFCTPGAQSFSGLFAARFFLGFVEGGISPAYVLITGMWYKKDEMPQRTTFWFCGNGLAIVIQALLAYGIGHINKTSVSTWRWFFIIYGLMGLVWATILYVFMPDSPLKAKFLYENEKIIAVERLRDNRTGVGNKEFKPYQLVEALKDPFTYYSFLYPISCVVPNSGVSFLTRRSSSALIIKGMGFTNFVSSLLLIPLGAFECISLLSAGYVTRKWPNMRCFVQLATTLPGFFGSALVYYLPTSNKSGRLVAFAITGCANASLPLQFALMSSNIAGHTKRQTVNAAMFLGYATGFIIGPHFFITSEAPGYATGFKAMIVTFGTTSFLPLGLWMYLAWRNKRKEAETSSSAGEVVYVRNEEFLDLTDKEQPHFRYSK</sequence>
<dbReference type="PROSITE" id="PS50850">
    <property type="entry name" value="MFS"/>
    <property type="match status" value="1"/>
</dbReference>
<dbReference type="GO" id="GO:0016020">
    <property type="term" value="C:membrane"/>
    <property type="evidence" value="ECO:0007669"/>
    <property type="project" value="UniProtKB-SubCell"/>
</dbReference>
<organism evidence="10 11">
    <name type="scientific">Elasticomyces elasticus</name>
    <dbReference type="NCBI Taxonomy" id="574655"/>
    <lineage>
        <taxon>Eukaryota</taxon>
        <taxon>Fungi</taxon>
        <taxon>Dikarya</taxon>
        <taxon>Ascomycota</taxon>
        <taxon>Pezizomycotina</taxon>
        <taxon>Dothideomycetes</taxon>
        <taxon>Dothideomycetidae</taxon>
        <taxon>Mycosphaerellales</taxon>
        <taxon>Teratosphaeriaceae</taxon>
        <taxon>Elasticomyces</taxon>
    </lineage>
</organism>
<feature type="transmembrane region" description="Helical" evidence="8">
    <location>
        <begin position="65"/>
        <end position="82"/>
    </location>
</feature>
<evidence type="ECO:0000256" key="4">
    <source>
        <dbReference type="ARBA" id="ARBA00022989"/>
    </source>
</evidence>
<feature type="transmembrane region" description="Helical" evidence="8">
    <location>
        <begin position="161"/>
        <end position="185"/>
    </location>
</feature>
<keyword evidence="3 8" id="KW-0812">Transmembrane</keyword>
<feature type="transmembrane region" description="Helical" evidence="8">
    <location>
        <begin position="132"/>
        <end position="155"/>
    </location>
</feature>
<dbReference type="AlphaFoldDB" id="A0AAN7W2E6"/>
<proteinExistence type="inferred from homology"/>
<dbReference type="GO" id="GO:0022857">
    <property type="term" value="F:transmembrane transporter activity"/>
    <property type="evidence" value="ECO:0007669"/>
    <property type="project" value="InterPro"/>
</dbReference>
<feature type="transmembrane region" description="Helical" evidence="8">
    <location>
        <begin position="102"/>
        <end position="120"/>
    </location>
</feature>
<dbReference type="Pfam" id="PF07690">
    <property type="entry name" value="MFS_1"/>
    <property type="match status" value="1"/>
</dbReference>
<keyword evidence="2" id="KW-0813">Transport</keyword>
<evidence type="ECO:0000256" key="7">
    <source>
        <dbReference type="SAM" id="MobiDB-lite"/>
    </source>
</evidence>
<reference evidence="10" key="1">
    <citation type="submission" date="2023-08" db="EMBL/GenBank/DDBJ databases">
        <title>Black Yeasts Isolated from many extreme environments.</title>
        <authorList>
            <person name="Coleine C."/>
            <person name="Stajich J.E."/>
            <person name="Selbmann L."/>
        </authorList>
    </citation>
    <scope>NUCLEOTIDE SEQUENCE</scope>
    <source>
        <strain evidence="10">CCFEE 5810</strain>
    </source>
</reference>
<feature type="transmembrane region" description="Helical" evidence="8">
    <location>
        <begin position="460"/>
        <end position="483"/>
    </location>
</feature>
<evidence type="ECO:0000256" key="6">
    <source>
        <dbReference type="ARBA" id="ARBA00037968"/>
    </source>
</evidence>
<accession>A0AAN7W2E6</accession>